<evidence type="ECO:0000313" key="3">
    <source>
        <dbReference type="EMBL" id="SFR34824.1"/>
    </source>
</evidence>
<dbReference type="Gene3D" id="3.30.1330.40">
    <property type="entry name" value="RutC-like"/>
    <property type="match status" value="1"/>
</dbReference>
<name>A0A1I6FY39_9FLAO</name>
<dbReference type="Pfam" id="PF14588">
    <property type="entry name" value="YjgF_endoribonc"/>
    <property type="match status" value="1"/>
</dbReference>
<keyword evidence="1" id="KW-0732">Signal</keyword>
<dbReference type="Proteomes" id="UP000199534">
    <property type="component" value="Unassembled WGS sequence"/>
</dbReference>
<sequence>MTPKKHLTSIGVVFAALLICISLNSCGEATADADSKAEVGKAAHSDALPATQTTNTRTPEAILDSLGLELPVISAPVANYVNAVRTGNLIFLAGKGPRKADGTYITGKVGEDLTVEEGYEAARIVALNQLAVLKAELGELSRIKRVVKVLGMVNCSPDFGNQPEVVNGFSDLLVEVLGERGKHARAAVGMGSLPRGIAVEVELVVEVE</sequence>
<evidence type="ECO:0000256" key="1">
    <source>
        <dbReference type="SAM" id="SignalP"/>
    </source>
</evidence>
<dbReference type="STRING" id="400055.SAMN04490243_0892"/>
<dbReference type="AlphaFoldDB" id="A0A1I6FY39"/>
<feature type="signal peptide" evidence="1">
    <location>
        <begin position="1"/>
        <end position="27"/>
    </location>
</feature>
<accession>A0A1I6FY39</accession>
<dbReference type="CDD" id="cd02199">
    <property type="entry name" value="YjgF_YER057c_UK114_like_1"/>
    <property type="match status" value="1"/>
</dbReference>
<feature type="chain" id="PRO_5011556065" evidence="1">
    <location>
        <begin position="28"/>
        <end position="208"/>
    </location>
</feature>
<feature type="domain" description="Endoribonuclease L-PSP/chorismate mutase-like" evidence="2">
    <location>
        <begin position="63"/>
        <end position="193"/>
    </location>
</feature>
<gene>
    <name evidence="3" type="ORF">SAMN04490243_0892</name>
</gene>
<dbReference type="EMBL" id="FOYQ01000001">
    <property type="protein sequence ID" value="SFR34824.1"/>
    <property type="molecule type" value="Genomic_DNA"/>
</dbReference>
<keyword evidence="4" id="KW-1185">Reference proteome</keyword>
<dbReference type="PANTHER" id="PTHR43760">
    <property type="entry name" value="ENDORIBONUCLEASE-RELATED"/>
    <property type="match status" value="1"/>
</dbReference>
<evidence type="ECO:0000259" key="2">
    <source>
        <dbReference type="Pfam" id="PF14588"/>
    </source>
</evidence>
<dbReference type="InterPro" id="IPR013813">
    <property type="entry name" value="Endoribo_LPSP/chorism_mut-like"/>
</dbReference>
<dbReference type="OrthoDB" id="9806350at2"/>
<evidence type="ECO:0000313" key="4">
    <source>
        <dbReference type="Proteomes" id="UP000199534"/>
    </source>
</evidence>
<protein>
    <submittedName>
        <fullName evidence="3">Enamine deaminase RidA, house cleaning of reactive enamine intermediates, YjgF/YER057c/UK114 family</fullName>
    </submittedName>
</protein>
<dbReference type="InterPro" id="IPR035959">
    <property type="entry name" value="RutC-like_sf"/>
</dbReference>
<dbReference type="RefSeq" id="WP_092980987.1">
    <property type="nucleotide sequence ID" value="NZ_FOYQ01000001.1"/>
</dbReference>
<dbReference type="SUPFAM" id="SSF55298">
    <property type="entry name" value="YjgF-like"/>
    <property type="match status" value="1"/>
</dbReference>
<proteinExistence type="predicted"/>
<organism evidence="3 4">
    <name type="scientific">Robiginitalea myxolifaciens</name>
    <dbReference type="NCBI Taxonomy" id="400055"/>
    <lineage>
        <taxon>Bacteria</taxon>
        <taxon>Pseudomonadati</taxon>
        <taxon>Bacteroidota</taxon>
        <taxon>Flavobacteriia</taxon>
        <taxon>Flavobacteriales</taxon>
        <taxon>Flavobacteriaceae</taxon>
        <taxon>Robiginitalea</taxon>
    </lineage>
</organism>
<reference evidence="3 4" key="1">
    <citation type="submission" date="2016-10" db="EMBL/GenBank/DDBJ databases">
        <authorList>
            <person name="de Groot N.N."/>
        </authorList>
    </citation>
    <scope>NUCLEOTIDE SEQUENCE [LARGE SCALE GENOMIC DNA]</scope>
    <source>
        <strain evidence="3 4">DSM 21019</strain>
    </source>
</reference>
<dbReference type="PANTHER" id="PTHR43760:SF1">
    <property type="entry name" value="ENDORIBONUCLEASE L-PSP_CHORISMATE MUTASE-LIKE DOMAIN-CONTAINING PROTEIN"/>
    <property type="match status" value="1"/>
</dbReference>